<gene>
    <name evidence="2" type="ORF">LECACI_7A004755</name>
</gene>
<dbReference type="EMBL" id="CAVMBE010000027">
    <property type="protein sequence ID" value="CAK4020877.1"/>
    <property type="molecule type" value="Genomic_DNA"/>
</dbReference>
<dbReference type="InterPro" id="IPR015797">
    <property type="entry name" value="NUDIX_hydrolase-like_dom_sf"/>
</dbReference>
<dbReference type="SUPFAM" id="SSF55811">
    <property type="entry name" value="Nudix"/>
    <property type="match status" value="1"/>
</dbReference>
<reference evidence="2" key="1">
    <citation type="submission" date="2023-11" db="EMBL/GenBank/DDBJ databases">
        <authorList>
            <person name="Alioto T."/>
            <person name="Alioto T."/>
            <person name="Gomez Garrido J."/>
        </authorList>
    </citation>
    <scope>NUCLEOTIDE SEQUENCE</scope>
</reference>
<dbReference type="Proteomes" id="UP001296104">
    <property type="component" value="Unassembled WGS sequence"/>
</dbReference>
<dbReference type="CDD" id="cd03676">
    <property type="entry name" value="NUDIX_Tnr3_like"/>
    <property type="match status" value="1"/>
</dbReference>
<name>A0AAI8YZD4_9PEZI</name>
<evidence type="ECO:0000313" key="3">
    <source>
        <dbReference type="Proteomes" id="UP001296104"/>
    </source>
</evidence>
<sequence>MAKVTPRRSFLPVVHASDNFPYGPVDSAYYYQLFLPDDDEPHGYMLPAIVDKMPWTAAFAISHEPPRSVSVRDRSSKKGQNAAWAVNVAFQELVDACIARDSFHVLAGRHSEPFAVLGARYDSPVSVERFATTLFGLTTRGVHLVAYTTGMGMGTGVEREKEKEIDKIWIARRARHLYSYPDMLDSTVAGGLKAGALPLQAILEEADEEASFAEDFVREQIRSRGVLSHMSVTGKGMPGEQGLVNPDYIYVYDMELPGDVVPKPQDDEVNRFYGMTVDQVREALLNGEFKPDSGAVLVDFFIRHGIVTPENEENFVEINMRLHRRLPFRIA</sequence>
<comment type="caution">
    <text evidence="2">The sequence shown here is derived from an EMBL/GenBank/DDBJ whole genome shotgun (WGS) entry which is preliminary data.</text>
</comment>
<dbReference type="Gene3D" id="3.90.79.10">
    <property type="entry name" value="Nucleoside Triphosphate Pyrophosphohydrolase"/>
    <property type="match status" value="1"/>
</dbReference>
<evidence type="ECO:0000313" key="2">
    <source>
        <dbReference type="EMBL" id="CAK4020877.1"/>
    </source>
</evidence>
<evidence type="ECO:0000259" key="1">
    <source>
        <dbReference type="PROSITE" id="PS51462"/>
    </source>
</evidence>
<dbReference type="FunFam" id="3.90.79.10:FF:000019">
    <property type="entry name" value="Thiamin pyrophosphokinase, putative"/>
    <property type="match status" value="1"/>
</dbReference>
<organism evidence="2 3">
    <name type="scientific">Lecanosticta acicola</name>
    <dbReference type="NCBI Taxonomy" id="111012"/>
    <lineage>
        <taxon>Eukaryota</taxon>
        <taxon>Fungi</taxon>
        <taxon>Dikarya</taxon>
        <taxon>Ascomycota</taxon>
        <taxon>Pezizomycotina</taxon>
        <taxon>Dothideomycetes</taxon>
        <taxon>Dothideomycetidae</taxon>
        <taxon>Mycosphaerellales</taxon>
        <taxon>Mycosphaerellaceae</taxon>
        <taxon>Lecanosticta</taxon>
    </lineage>
</organism>
<protein>
    <recommendedName>
        <fullName evidence="1">Nudix hydrolase domain-containing protein</fullName>
    </recommendedName>
</protein>
<feature type="domain" description="Nudix hydrolase" evidence="1">
    <location>
        <begin position="137"/>
        <end position="297"/>
    </location>
</feature>
<dbReference type="InterPro" id="IPR000086">
    <property type="entry name" value="NUDIX_hydrolase_dom"/>
</dbReference>
<keyword evidence="3" id="KW-1185">Reference proteome</keyword>
<dbReference type="PROSITE" id="PS51462">
    <property type="entry name" value="NUDIX"/>
    <property type="match status" value="1"/>
</dbReference>
<accession>A0AAI8YZD4</accession>
<proteinExistence type="predicted"/>
<dbReference type="GO" id="GO:0044715">
    <property type="term" value="F:8-oxo-dGDP phosphatase activity"/>
    <property type="evidence" value="ECO:0007669"/>
    <property type="project" value="UniProtKB-ARBA"/>
</dbReference>
<dbReference type="AlphaFoldDB" id="A0AAI8YZD4"/>